<gene>
    <name evidence="1" type="ORF">BDR25DRAFT_346715</name>
</gene>
<organism evidence="1 2">
    <name type="scientific">Lindgomyces ingoldianus</name>
    <dbReference type="NCBI Taxonomy" id="673940"/>
    <lineage>
        <taxon>Eukaryota</taxon>
        <taxon>Fungi</taxon>
        <taxon>Dikarya</taxon>
        <taxon>Ascomycota</taxon>
        <taxon>Pezizomycotina</taxon>
        <taxon>Dothideomycetes</taxon>
        <taxon>Pleosporomycetidae</taxon>
        <taxon>Pleosporales</taxon>
        <taxon>Lindgomycetaceae</taxon>
        <taxon>Lindgomyces</taxon>
    </lineage>
</organism>
<reference evidence="1" key="1">
    <citation type="journal article" date="2020" name="Stud. Mycol.">
        <title>101 Dothideomycetes genomes: a test case for predicting lifestyles and emergence of pathogens.</title>
        <authorList>
            <person name="Haridas S."/>
            <person name="Albert R."/>
            <person name="Binder M."/>
            <person name="Bloem J."/>
            <person name="Labutti K."/>
            <person name="Salamov A."/>
            <person name="Andreopoulos B."/>
            <person name="Baker S."/>
            <person name="Barry K."/>
            <person name="Bills G."/>
            <person name="Bluhm B."/>
            <person name="Cannon C."/>
            <person name="Castanera R."/>
            <person name="Culley D."/>
            <person name="Daum C."/>
            <person name="Ezra D."/>
            <person name="Gonzalez J."/>
            <person name="Henrissat B."/>
            <person name="Kuo A."/>
            <person name="Liang C."/>
            <person name="Lipzen A."/>
            <person name="Lutzoni F."/>
            <person name="Magnuson J."/>
            <person name="Mondo S."/>
            <person name="Nolan M."/>
            <person name="Ohm R."/>
            <person name="Pangilinan J."/>
            <person name="Park H.-J."/>
            <person name="Ramirez L."/>
            <person name="Alfaro M."/>
            <person name="Sun H."/>
            <person name="Tritt A."/>
            <person name="Yoshinaga Y."/>
            <person name="Zwiers L.-H."/>
            <person name="Turgeon B."/>
            <person name="Goodwin S."/>
            <person name="Spatafora J."/>
            <person name="Crous P."/>
            <person name="Grigoriev I."/>
        </authorList>
    </citation>
    <scope>NUCLEOTIDE SEQUENCE</scope>
    <source>
        <strain evidence="1">ATCC 200398</strain>
    </source>
</reference>
<accession>A0ACB6QBR4</accession>
<protein>
    <submittedName>
        <fullName evidence="1">Uncharacterized protein</fullName>
    </submittedName>
</protein>
<evidence type="ECO:0000313" key="2">
    <source>
        <dbReference type="Proteomes" id="UP000799755"/>
    </source>
</evidence>
<comment type="caution">
    <text evidence="1">The sequence shown here is derived from an EMBL/GenBank/DDBJ whole genome shotgun (WGS) entry which is preliminary data.</text>
</comment>
<sequence>MAVIKEKDIKLPVNAICRVEHEGTTSFVYQAPGNSELTTNTQTDVLHWSLRVTVGNAIEYTPAAYVMYRSNYADNRIIFCVSFDSILQNYEFDLLDAVWKPGLLQKLKLPVLEDSYMTALWDGSNLRVYYQGEDKKIREVLSDGLEGAWEVGATFHKASRPVPLAAYKGNGPLRLFYGQDRGIGQLLFDGKEWNNSRIPVSSSFQNRKPFEVQENESGEITLYTIEAPTE</sequence>
<keyword evidence="2" id="KW-1185">Reference proteome</keyword>
<dbReference type="EMBL" id="MU003537">
    <property type="protein sequence ID" value="KAF2464379.1"/>
    <property type="molecule type" value="Genomic_DNA"/>
</dbReference>
<dbReference type="Proteomes" id="UP000799755">
    <property type="component" value="Unassembled WGS sequence"/>
</dbReference>
<evidence type="ECO:0000313" key="1">
    <source>
        <dbReference type="EMBL" id="KAF2464379.1"/>
    </source>
</evidence>
<proteinExistence type="predicted"/>
<name>A0ACB6QBR4_9PLEO</name>